<dbReference type="EMBL" id="NMOS02000004">
    <property type="protein sequence ID" value="RDH40773.1"/>
    <property type="molecule type" value="Genomic_DNA"/>
</dbReference>
<evidence type="ECO:0000313" key="1">
    <source>
        <dbReference type="EMBL" id="RDH40773.1"/>
    </source>
</evidence>
<protein>
    <submittedName>
        <fullName evidence="1">Uncharacterized protein</fullName>
    </submittedName>
</protein>
<reference evidence="1 2" key="2">
    <citation type="journal article" date="2018" name="J. Invertebr. Pathol.">
        <title>'Candidatus Aquirickettsiella gammari' (Gammaproteobacteria: Legionellales: Coxiellaceae): A bacterial pathogen of the freshwater crustacean Gammarus fossarum (Malacostraca: Amphipoda).</title>
        <authorList>
            <person name="Bojko J."/>
            <person name="Dunn A.M."/>
            <person name="Stebbing P.D."/>
            <person name="van Aerle R."/>
            <person name="Bacela-Spychalska K."/>
            <person name="Bean T.P."/>
            <person name="Urrutia A."/>
            <person name="Stentiford G.D."/>
        </authorList>
    </citation>
    <scope>NUCLEOTIDE SEQUENCE [LARGE SCALE GENOMIC DNA]</scope>
    <source>
        <strain evidence="1">RA15029</strain>
    </source>
</reference>
<comment type="caution">
    <text evidence="1">The sequence shown here is derived from an EMBL/GenBank/DDBJ whole genome shotgun (WGS) entry which is preliminary data.</text>
</comment>
<reference evidence="1 2" key="1">
    <citation type="journal article" date="2017" name="Int. J. Syst. Evol. Microbiol.">
        <title>Aquarickettsiella crustaci n. gen. n. sp. (Gammaproteobacteria: Legionellales: Coxiellaceae); a bacterial pathogen of the freshwater crustacean: Gammarus fossarum (Malacostraca: Amphipoda).</title>
        <authorList>
            <person name="Bojko J."/>
            <person name="Dunn A.M."/>
            <person name="Stebbing P.D."/>
            <person name="Van Aerle R."/>
            <person name="Bacela-Spychalska K."/>
            <person name="Bean T.P."/>
            <person name="Stentiford G.D."/>
        </authorList>
    </citation>
    <scope>NUCLEOTIDE SEQUENCE [LARGE SCALE GENOMIC DNA]</scope>
    <source>
        <strain evidence="1">RA15029</strain>
    </source>
</reference>
<accession>A0A370CJ06</accession>
<dbReference type="Proteomes" id="UP000226429">
    <property type="component" value="Unassembled WGS sequence"/>
</dbReference>
<dbReference type="AlphaFoldDB" id="A0A370CJ06"/>
<keyword evidence="2" id="KW-1185">Reference proteome</keyword>
<organism evidence="1 2">
    <name type="scientific">Candidatus Aquirickettsiella gammari</name>
    <dbReference type="NCBI Taxonomy" id="2016198"/>
    <lineage>
        <taxon>Bacteria</taxon>
        <taxon>Pseudomonadati</taxon>
        <taxon>Pseudomonadota</taxon>
        <taxon>Gammaproteobacteria</taxon>
        <taxon>Legionellales</taxon>
        <taxon>Coxiellaceae</taxon>
        <taxon>Candidatus Aquirickettsiella</taxon>
    </lineage>
</organism>
<evidence type="ECO:0000313" key="2">
    <source>
        <dbReference type="Proteomes" id="UP000226429"/>
    </source>
</evidence>
<name>A0A370CJ06_9COXI</name>
<proteinExistence type="predicted"/>
<sequence length="79" mass="9430">MFLKNDIALQVVRQFLRHEQFNSLLYYMIQEGESKNFEQFYLSLAEALPNYRENIMRLAQQLEQKGIKKGLEMGKTQEV</sequence>
<gene>
    <name evidence="1" type="ORF">CFE62_002265</name>
</gene>